<name>A0A6A5SIF5_9PLEO</name>
<dbReference type="EMBL" id="ML976152">
    <property type="protein sequence ID" value="KAF1937147.1"/>
    <property type="molecule type" value="Genomic_DNA"/>
</dbReference>
<dbReference type="Proteomes" id="UP000800038">
    <property type="component" value="Unassembled WGS sequence"/>
</dbReference>
<evidence type="ECO:0000313" key="2">
    <source>
        <dbReference type="Proteomes" id="UP000800038"/>
    </source>
</evidence>
<reference evidence="1" key="1">
    <citation type="journal article" date="2020" name="Stud. Mycol.">
        <title>101 Dothideomycetes genomes: a test case for predicting lifestyles and emergence of pathogens.</title>
        <authorList>
            <person name="Haridas S."/>
            <person name="Albert R."/>
            <person name="Binder M."/>
            <person name="Bloem J."/>
            <person name="Labutti K."/>
            <person name="Salamov A."/>
            <person name="Andreopoulos B."/>
            <person name="Baker S."/>
            <person name="Barry K."/>
            <person name="Bills G."/>
            <person name="Bluhm B."/>
            <person name="Cannon C."/>
            <person name="Castanera R."/>
            <person name="Culley D."/>
            <person name="Daum C."/>
            <person name="Ezra D."/>
            <person name="Gonzalez J."/>
            <person name="Henrissat B."/>
            <person name="Kuo A."/>
            <person name="Liang C."/>
            <person name="Lipzen A."/>
            <person name="Lutzoni F."/>
            <person name="Magnuson J."/>
            <person name="Mondo S."/>
            <person name="Nolan M."/>
            <person name="Ohm R."/>
            <person name="Pangilinan J."/>
            <person name="Park H.-J."/>
            <person name="Ramirez L."/>
            <person name="Alfaro M."/>
            <person name="Sun H."/>
            <person name="Tritt A."/>
            <person name="Yoshinaga Y."/>
            <person name="Zwiers L.-H."/>
            <person name="Turgeon B."/>
            <person name="Goodwin S."/>
            <person name="Spatafora J."/>
            <person name="Crous P."/>
            <person name="Grigoriev I."/>
        </authorList>
    </citation>
    <scope>NUCLEOTIDE SEQUENCE</scope>
    <source>
        <strain evidence="1">CBS 161.51</strain>
    </source>
</reference>
<gene>
    <name evidence="1" type="ORF">EJ02DRAFT_458963</name>
</gene>
<proteinExistence type="predicted"/>
<organism evidence="1 2">
    <name type="scientific">Clathrospora elynae</name>
    <dbReference type="NCBI Taxonomy" id="706981"/>
    <lineage>
        <taxon>Eukaryota</taxon>
        <taxon>Fungi</taxon>
        <taxon>Dikarya</taxon>
        <taxon>Ascomycota</taxon>
        <taxon>Pezizomycotina</taxon>
        <taxon>Dothideomycetes</taxon>
        <taxon>Pleosporomycetidae</taxon>
        <taxon>Pleosporales</taxon>
        <taxon>Diademaceae</taxon>
        <taxon>Clathrospora</taxon>
    </lineage>
</organism>
<protein>
    <submittedName>
        <fullName evidence="1">Uncharacterized protein</fullName>
    </submittedName>
</protein>
<sequence length="73" mass="8121">MAIACKKAVHNTRWASTAASIFIGDCSGSDNVSRNGNVGKLMDFAYRVEPTIDRDAEHNARFEAILRDLHKRT</sequence>
<dbReference type="AlphaFoldDB" id="A0A6A5SIF5"/>
<evidence type="ECO:0000313" key="1">
    <source>
        <dbReference type="EMBL" id="KAF1937147.1"/>
    </source>
</evidence>
<accession>A0A6A5SIF5</accession>
<keyword evidence="2" id="KW-1185">Reference proteome</keyword>